<keyword evidence="2" id="KW-0436">Ligase</keyword>
<dbReference type="EMBL" id="CP114014">
    <property type="protein sequence ID" value="XAY07950.1"/>
    <property type="molecule type" value="Genomic_DNA"/>
</dbReference>
<dbReference type="EC" id="6.4.1.8" evidence="2"/>
<organism evidence="2">
    <name type="scientific">Paraconexibacter sp. AEG42_29</name>
    <dbReference type="NCBI Taxonomy" id="2997339"/>
    <lineage>
        <taxon>Bacteria</taxon>
        <taxon>Bacillati</taxon>
        <taxon>Actinomycetota</taxon>
        <taxon>Thermoleophilia</taxon>
        <taxon>Solirubrobacterales</taxon>
        <taxon>Paraconexibacteraceae</taxon>
        <taxon>Paraconexibacter</taxon>
    </lineage>
</organism>
<accession>A0AAU7B250</accession>
<protein>
    <submittedName>
        <fullName evidence="2">Acetophenone carboxylase delta subunit</fullName>
        <ecNumber evidence="2">6.4.1.8</ecNumber>
    </submittedName>
</protein>
<name>A0AAU7B250_9ACTN</name>
<reference evidence="2" key="1">
    <citation type="submission" date="2022-12" db="EMBL/GenBank/DDBJ databases">
        <title>Paraconexibacter alkalitolerans sp. nov. and Baekduia alba sp. nov., isolated from soil and emended description of the genera Paraconexibacter (Chun et al., 2020) and Baekduia (An et al., 2020).</title>
        <authorList>
            <person name="Vieira S."/>
            <person name="Huber K.J."/>
            <person name="Geppert A."/>
            <person name="Wolf J."/>
            <person name="Neumann-Schaal M."/>
            <person name="Muesken M."/>
            <person name="Overmann J."/>
        </authorList>
    </citation>
    <scope>NUCLEOTIDE SEQUENCE</scope>
    <source>
        <strain evidence="2">AEG42_29</strain>
    </source>
</reference>
<dbReference type="GO" id="GO:0016874">
    <property type="term" value="F:ligase activity"/>
    <property type="evidence" value="ECO:0007669"/>
    <property type="project" value="UniProtKB-KW"/>
</dbReference>
<gene>
    <name evidence="2" type="primary">apc4_2</name>
    <name evidence="2" type="ORF">DSM112329_04844</name>
</gene>
<proteinExistence type="predicted"/>
<dbReference type="RefSeq" id="WP_354699137.1">
    <property type="nucleotide sequence ID" value="NZ_CP114014.1"/>
</dbReference>
<sequence length="720" mass="78219">MNPPQTLTSPDAAAVQTDAERQAAAGAFFADLMNDKPVMYGPSAAIVDSNALSPRSADEERALAGDLDEVELTVAQNRLEVILESAKEMLEQTGAAPGAKWGDLTCGLYSAAGDLALASSSGVVVFAACASAPVKHIVKDWITEPTVGVRPGDVFYHNDARYGGVHNADQSLFIPIFIDGVLVAWAGATIHEGENGATEPGGLSPSALSVYDEGLKISPVKVAENYTFRRDIVNLMQNNVRDPLMQLIDMRAKLAACMRIEERVLEVVKDRSGDLVVATMRLALERTRDEVKRRFAEMPDGIFRAVGFCDTTLLEDRMLKMAVQLEKRGDKVICRTVGTGPAIPDRALNMDPTFARALFSNNLMNFFWSDLPRNAGYVAAIEFEFEAGSIAKSGADCPNALSMVAACFFQTLMHQCMSKLAFNKPGDIEIIAPWYGMTQAMFYGGLNQWGMPVANLMIDINSMGGGAHADRDGEHSCAPFFASMADYGEMEDRETELPILALGRSLTVDNHGYGRHRGGSSVECIYMIWGVPEFALGSLATGSKFPTIPGLFGGYGGPSSPLTKYVASSPDDLKEALRTRGAEVPYTADALHRDGGLPGTWETFRASSTADIVHEGDLWMLQVGGGGGYGDPLERDPADVMRDLRESRISHGTATRIYHVVYDEARLKVDVDATAAARDAERAARRSRSLPYDEFVARWRRDEPPVAVPFLGSWDWDEQL</sequence>
<dbReference type="KEGG" id="parq:DSM112329_04844"/>
<dbReference type="InterPro" id="IPR003692">
    <property type="entry name" value="Hydantoinase_B"/>
</dbReference>
<evidence type="ECO:0000259" key="1">
    <source>
        <dbReference type="Pfam" id="PF02538"/>
    </source>
</evidence>
<dbReference type="AlphaFoldDB" id="A0AAU7B250"/>
<feature type="domain" description="Hydantoinase B/oxoprolinase" evidence="1">
    <location>
        <begin position="68"/>
        <end position="632"/>
    </location>
</feature>
<evidence type="ECO:0000313" key="2">
    <source>
        <dbReference type="EMBL" id="XAY07950.1"/>
    </source>
</evidence>
<dbReference type="Pfam" id="PF02538">
    <property type="entry name" value="Hydantoinase_B"/>
    <property type="match status" value="1"/>
</dbReference>